<dbReference type="GO" id="GO:0005507">
    <property type="term" value="F:copper ion binding"/>
    <property type="evidence" value="ECO:0007669"/>
    <property type="project" value="TreeGrafter"/>
</dbReference>
<gene>
    <name evidence="2" type="primary">cutC</name>
    <name evidence="3" type="ORF">SAMN02927921_03319</name>
</gene>
<dbReference type="InterPro" id="IPR036822">
    <property type="entry name" value="CutC-like_dom_sf"/>
</dbReference>
<dbReference type="AlphaFoldDB" id="A0A1K1R9J4"/>
<comment type="caution">
    <text evidence="2">Once thought to be involved in copper homeostasis, experiments in E.coli have shown this is not the case.</text>
</comment>
<keyword evidence="4" id="KW-1185">Reference proteome</keyword>
<dbReference type="Pfam" id="PF03932">
    <property type="entry name" value="CutC"/>
    <property type="match status" value="1"/>
</dbReference>
<dbReference type="InterPro" id="IPR005627">
    <property type="entry name" value="CutC-like"/>
</dbReference>
<keyword evidence="2" id="KW-0963">Cytoplasm</keyword>
<evidence type="ECO:0000256" key="1">
    <source>
        <dbReference type="ARBA" id="ARBA00007768"/>
    </source>
</evidence>
<evidence type="ECO:0000313" key="3">
    <source>
        <dbReference type="EMBL" id="SFW68752.1"/>
    </source>
</evidence>
<evidence type="ECO:0000313" key="4">
    <source>
        <dbReference type="Proteomes" id="UP000182248"/>
    </source>
</evidence>
<dbReference type="Gene3D" id="3.20.20.380">
    <property type="entry name" value="Copper homeostasis (CutC) domain"/>
    <property type="match status" value="1"/>
</dbReference>
<dbReference type="FunFam" id="3.20.20.380:FF:000001">
    <property type="entry name" value="Copper homeostasis protein CutC"/>
    <property type="match status" value="1"/>
</dbReference>
<dbReference type="GO" id="GO:0005737">
    <property type="term" value="C:cytoplasm"/>
    <property type="evidence" value="ECO:0007669"/>
    <property type="project" value="UniProtKB-SubCell"/>
</dbReference>
<evidence type="ECO:0000256" key="2">
    <source>
        <dbReference type="HAMAP-Rule" id="MF_00795"/>
    </source>
</evidence>
<dbReference type="HAMAP" id="MF_00795">
    <property type="entry name" value="CutC"/>
    <property type="match status" value="1"/>
</dbReference>
<organism evidence="3 4">
    <name type="scientific">Sinomicrobium oceani</name>
    <dbReference type="NCBI Taxonomy" id="1150368"/>
    <lineage>
        <taxon>Bacteria</taxon>
        <taxon>Pseudomonadati</taxon>
        <taxon>Bacteroidota</taxon>
        <taxon>Flavobacteriia</taxon>
        <taxon>Flavobacteriales</taxon>
        <taxon>Flavobacteriaceae</taxon>
        <taxon>Sinomicrobium</taxon>
    </lineage>
</organism>
<dbReference type="SUPFAM" id="SSF110395">
    <property type="entry name" value="CutC-like"/>
    <property type="match status" value="1"/>
</dbReference>
<name>A0A1K1R9J4_9FLAO</name>
<sequence length="241" mass="26216">MLVEICANSYESARNARLAGADRIELCTELGVGGITPSHGLVKKVTEELDIPVYVLIRPRSGSFCYDEAELDIMKRDIEFCGEAGCAGIVSGVLTPGNVLDEDKTGKLVEISGTMPFTFHRAFDWVSDPFETTRRLAALGVKRILTSGQKSNAAEGLETLKALHEHGKGDPIIMPGGGINPDNISDFAKHGFTEVHFSATTFLQVLGKTPRISMNSLKFQDETMVAYADKAKIEAIIKKIR</sequence>
<reference evidence="3 4" key="1">
    <citation type="submission" date="2016-11" db="EMBL/GenBank/DDBJ databases">
        <authorList>
            <person name="Jaros S."/>
            <person name="Januszkiewicz K."/>
            <person name="Wedrychowicz H."/>
        </authorList>
    </citation>
    <scope>NUCLEOTIDE SEQUENCE [LARGE SCALE GENOMIC DNA]</scope>
    <source>
        <strain evidence="3 4">CGMCC 1.12145</strain>
    </source>
</reference>
<comment type="subcellular location">
    <subcellularLocation>
        <location evidence="2">Cytoplasm</location>
    </subcellularLocation>
</comment>
<dbReference type="EMBL" id="FPJE01000021">
    <property type="protein sequence ID" value="SFW68752.1"/>
    <property type="molecule type" value="Genomic_DNA"/>
</dbReference>
<proteinExistence type="inferred from homology"/>
<protein>
    <recommendedName>
        <fullName evidence="2">PF03932 family protein CutC</fullName>
    </recommendedName>
</protein>
<dbReference type="PANTHER" id="PTHR12598">
    <property type="entry name" value="COPPER HOMEOSTASIS PROTEIN CUTC"/>
    <property type="match status" value="1"/>
</dbReference>
<comment type="similarity">
    <text evidence="1 2">Belongs to the CutC family.</text>
</comment>
<dbReference type="PANTHER" id="PTHR12598:SF0">
    <property type="entry name" value="COPPER HOMEOSTASIS PROTEIN CUTC HOMOLOG"/>
    <property type="match status" value="1"/>
</dbReference>
<dbReference type="RefSeq" id="WP_072318504.1">
    <property type="nucleotide sequence ID" value="NZ_FPJE01000021.1"/>
</dbReference>
<dbReference type="OrthoDB" id="9815677at2"/>
<accession>A0A1K1R9J4</accession>
<dbReference type="Proteomes" id="UP000182248">
    <property type="component" value="Unassembled WGS sequence"/>
</dbReference>
<dbReference type="STRING" id="1150368.SAMN02927921_03319"/>